<evidence type="ECO:0000313" key="2">
    <source>
        <dbReference type="EMBL" id="KAH0573085.1"/>
    </source>
</evidence>
<evidence type="ECO:0000313" key="3">
    <source>
        <dbReference type="Proteomes" id="UP000018208"/>
    </source>
</evidence>
<gene>
    <name evidence="1" type="ORF">SS50377_13124</name>
    <name evidence="2" type="ORF">SS50377_25203</name>
</gene>
<evidence type="ECO:0000313" key="1">
    <source>
        <dbReference type="EMBL" id="EST46860.1"/>
    </source>
</evidence>
<protein>
    <submittedName>
        <fullName evidence="1">Uncharacterized protein</fullName>
    </submittedName>
</protein>
<reference evidence="2" key="2">
    <citation type="submission" date="2020-12" db="EMBL/GenBank/DDBJ databases">
        <title>New Spironucleus salmonicida genome in near-complete chromosomes.</title>
        <authorList>
            <person name="Xu F."/>
            <person name="Kurt Z."/>
            <person name="Jimenez-Gonzalez A."/>
            <person name="Astvaldsson A."/>
            <person name="Andersson J.O."/>
            <person name="Svard S.G."/>
        </authorList>
    </citation>
    <scope>NUCLEOTIDE SEQUENCE</scope>
    <source>
        <strain evidence="2">ATCC 50377</strain>
    </source>
</reference>
<reference evidence="1 2" key="1">
    <citation type="journal article" date="2014" name="PLoS Genet.">
        <title>The Genome of Spironucleus salmonicida Highlights a Fish Pathogen Adapted to Fluctuating Environments.</title>
        <authorList>
            <person name="Xu F."/>
            <person name="Jerlstrom-Hultqvist J."/>
            <person name="Einarsson E."/>
            <person name="Astvaldsson A."/>
            <person name="Svard S.G."/>
            <person name="Andersson J.O."/>
        </authorList>
    </citation>
    <scope>NUCLEOTIDE SEQUENCE</scope>
    <source>
        <strain evidence="2">ATCC 50377</strain>
    </source>
</reference>
<name>V6LQK2_9EUKA</name>
<sequence length="206" mass="23812">MHQLEGTLYTQIVWIQIYAFRLPGQVAPEIRFSHLQRRRLTPLELLLLVPTGERCSNMNKIAVRYQQPVNDIKSSSHATYLAGNDAAYVPSSDMQQTKSSGIRQRRLQPRSYSNEFLPQIFKLIALQHFEYSQTARFRAVPAPTETHYPWTSVTPSELIERRDFRLLRSQIPCQFTVLASQSSPKGANLVAERYLKSYLRLKKAMN</sequence>
<accession>V6LQK2</accession>
<dbReference type="AlphaFoldDB" id="V6LQK2"/>
<dbReference type="EMBL" id="AUWU02000005">
    <property type="protein sequence ID" value="KAH0573085.1"/>
    <property type="molecule type" value="Genomic_DNA"/>
</dbReference>
<dbReference type="VEuPathDB" id="GiardiaDB:SS50377_25203"/>
<dbReference type="Proteomes" id="UP000018208">
    <property type="component" value="Unassembled WGS sequence"/>
</dbReference>
<keyword evidence="3" id="KW-1185">Reference proteome</keyword>
<dbReference type="EMBL" id="KI546059">
    <property type="protein sequence ID" value="EST46860.1"/>
    <property type="molecule type" value="Genomic_DNA"/>
</dbReference>
<proteinExistence type="predicted"/>
<organism evidence="1">
    <name type="scientific">Spironucleus salmonicida</name>
    <dbReference type="NCBI Taxonomy" id="348837"/>
    <lineage>
        <taxon>Eukaryota</taxon>
        <taxon>Metamonada</taxon>
        <taxon>Diplomonadida</taxon>
        <taxon>Hexamitidae</taxon>
        <taxon>Hexamitinae</taxon>
        <taxon>Spironucleus</taxon>
    </lineage>
</organism>